<evidence type="ECO:0000256" key="5">
    <source>
        <dbReference type="ARBA" id="ARBA00023136"/>
    </source>
</evidence>
<dbReference type="PANTHER" id="PTHR23412:SF6">
    <property type="entry name" value="MESOTHELIN"/>
    <property type="match status" value="1"/>
</dbReference>
<reference evidence="10" key="1">
    <citation type="submission" date="2013-03" db="EMBL/GenBank/DDBJ databases">
        <authorList>
            <person name="Jeffery W."/>
            <person name="Warren W."/>
            <person name="Wilson R.K."/>
        </authorList>
    </citation>
    <scope>NUCLEOTIDE SEQUENCE</scope>
    <source>
        <strain evidence="10">female</strain>
    </source>
</reference>
<dbReference type="GO" id="GO:0009986">
    <property type="term" value="C:cell surface"/>
    <property type="evidence" value="ECO:0007669"/>
    <property type="project" value="TreeGrafter"/>
</dbReference>
<feature type="signal peptide" evidence="8">
    <location>
        <begin position="1"/>
        <end position="23"/>
    </location>
</feature>
<evidence type="ECO:0000313" key="9">
    <source>
        <dbReference type="Ensembl" id="ENSAMXP00000000022.2"/>
    </source>
</evidence>
<comment type="subcellular location">
    <subcellularLocation>
        <location evidence="1">Membrane</location>
    </subcellularLocation>
</comment>
<feature type="chain" id="PRO_5017213120" description="Mesothelin a" evidence="8">
    <location>
        <begin position="24"/>
        <end position="1474"/>
    </location>
</feature>
<dbReference type="Pfam" id="PF06060">
    <property type="entry name" value="Mesothelin"/>
    <property type="match status" value="2"/>
</dbReference>
<dbReference type="eggNOG" id="ENOG502SZER">
    <property type="taxonomic scope" value="Eukaryota"/>
</dbReference>
<evidence type="ECO:0000256" key="4">
    <source>
        <dbReference type="ARBA" id="ARBA00022889"/>
    </source>
</evidence>
<dbReference type="GO" id="GO:0016020">
    <property type="term" value="C:membrane"/>
    <property type="evidence" value="ECO:0007669"/>
    <property type="project" value="UniProtKB-SubCell"/>
</dbReference>
<dbReference type="GO" id="GO:0007160">
    <property type="term" value="P:cell-matrix adhesion"/>
    <property type="evidence" value="ECO:0007669"/>
    <property type="project" value="TreeGrafter"/>
</dbReference>
<keyword evidence="10" id="KW-1185">Reference proteome</keyword>
<reference evidence="10" key="2">
    <citation type="journal article" date="2014" name="Nat. Commun.">
        <title>The cavefish genome reveals candidate genes for eye loss.</title>
        <authorList>
            <person name="McGaugh S.E."/>
            <person name="Gross J.B."/>
            <person name="Aken B."/>
            <person name="Blin M."/>
            <person name="Borowsky R."/>
            <person name="Chalopin D."/>
            <person name="Hinaux H."/>
            <person name="Jeffery W.R."/>
            <person name="Keene A."/>
            <person name="Ma L."/>
            <person name="Minx P."/>
            <person name="Murphy D."/>
            <person name="O'Quin K.E."/>
            <person name="Retaux S."/>
            <person name="Rohner N."/>
            <person name="Searle S.M."/>
            <person name="Stahl B.A."/>
            <person name="Tabin C."/>
            <person name="Volff J.N."/>
            <person name="Yoshizawa M."/>
            <person name="Warren W.C."/>
        </authorList>
    </citation>
    <scope>NUCLEOTIDE SEQUENCE [LARGE SCALE GENOMIC DNA]</scope>
    <source>
        <strain evidence="10">female</strain>
    </source>
</reference>
<reference evidence="9" key="3">
    <citation type="submission" date="2025-08" db="UniProtKB">
        <authorList>
            <consortium name="Ensembl"/>
        </authorList>
    </citation>
    <scope>IDENTIFICATION</scope>
</reference>
<protein>
    <recommendedName>
        <fullName evidence="11">Mesothelin a</fullName>
    </recommendedName>
</protein>
<dbReference type="InterPro" id="IPR026664">
    <property type="entry name" value="Stereocilin-rel"/>
</dbReference>
<evidence type="ECO:0000313" key="10">
    <source>
        <dbReference type="Proteomes" id="UP000018467"/>
    </source>
</evidence>
<keyword evidence="5" id="KW-0472">Membrane</keyword>
<dbReference type="STRING" id="7994.ENSAMXP00000000022"/>
<dbReference type="Bgee" id="ENSAMXG00000042522">
    <property type="expression patterns" value="Expressed in pharyngeal gill and 8 other cell types or tissues"/>
</dbReference>
<evidence type="ECO:0000256" key="3">
    <source>
        <dbReference type="ARBA" id="ARBA00022729"/>
    </source>
</evidence>
<sequence length="1474" mass="158986">MNMCRLPGLLLCGAPGFVFLSLGDKSTKTILESVNKFCSGINPEISTALVRNFPTISTSTIQTLGNQSVGLTQGQISTLTPTVINSTLPTLSTVTGWNQGQANALIKSITSAGFTINSASSLVSLGTLIAGVPSATISSIPSTQLLNVSQNPTFISNVLSAPVVLQRKYVQKIVSVDKTRVVQNVPDALAAYVPRVLLTNLRFITVTLINKKSWSQQQAAVMFGEVSKSTVDTEQLSESVLQGFTCNSVKTLSLQKIRQLVTACRPRAGRNKVVLKESQLSCMNNYVKQDSSLSFTDVPSDMLLYYSYKKVQTVNCRSYFSALGAADFSVLSRGFNKPSVLFSNAQNCLGISGFKLSKDQVGVLGNMICTLNPSYIQNSDPLILENLKNCGDLSDAQVTAIQTLLFSGNTQYGNPTAWNLRTLQQLEILPLYFKQDFWDKFGFTLKKRYFRSFLPMLRKRKTLKWKLGRLIRASMAGTYKRSADCTFGNITAVTIADELFPYGYDSTQFDLCLDATVLNDNLAAVTEKVVDESLEMIILDKLNQLYPSGLPESVVQLLGSTSRVANVSDISKWSITTIDTLSSLMNPDNGDWTSDQSKAVIMKYLSVEGNTLGMDELNSIGSNLCSLDVSVLKTITADSLGTAVEMDISSCSIDQKSVLYSIANSSFSSQTNDSSMFFQLISPYLGGAPVEDIRALSTQNISMDISTFLSLNPAVIMDLSVSTVQDLMGVNIADLKTFEESSVIQAWVAQQKQSELNTLNIDLQGGIDDINTSTSAPVTSTSITDSETTTISTETTTTAAETTTTAAETTTTAAETTTTAAETTTTAAETTKMATDTTTTSTSDTTSSASSTTKTAVDTTTGASTTTTKASDIISSVTMATTASPTTTTAETTTTAIGSTTTSDFCTFLNNYNSIDQYLEKEPVVSAAVGRQTLACVWSLALSASSQDEVDQWFNVRLGQYLPFLSSQLINSTQLSNASCLSYRKLVSVLGNNYNFSGTDFTPADVYSSIKSYLKSSDGSPRCYNSSDPILNSTAWFSNNIGFFITFITLTDLQSFVSDSKIGVFLENRQNLQLFNNTAISADVTKYYSSQLYIQNPALNPLSLPGVLLCGVPGSAFVSLGEIESQKILAIINQFCLQISPEARAALVANLPTISTTTITSLGNQSVGLTEGQITAATPSIINSTLPTLSIVTGWNQGQAKALIQSITSAGYKIDSGSSLVTLGTLIGGVSSSTLSSIPPTQLLNASYNPTFITNILSAPVILKETYVQQIVSVDQTKVVENVPDALASYIPPVILSSPTSVNVTLINKKSWRQEQALVLFGPVASASSDTEELSESVLQGFTCSSVQTLSVQKIRQLVKACRPRTGRNRITLKESQLTCMYNYVKEDSTLNFTDLPSNMLLYYSYDKVPKEKCTSFFSALSAADFSIPSSVLNLPSTLFKSAQDCLVKQTSTLHYITFGRRFCPKRLTIVKLK</sequence>
<accession>W5JXG2</accession>
<dbReference type="InterPro" id="IPR010335">
    <property type="entry name" value="Mesothelin"/>
</dbReference>
<evidence type="ECO:0000256" key="7">
    <source>
        <dbReference type="SAM" id="MobiDB-lite"/>
    </source>
</evidence>
<dbReference type="GeneTree" id="ENSGT00950000182957"/>
<dbReference type="InParanoid" id="W5JXG2"/>
<organism evidence="9 10">
    <name type="scientific">Astyanax mexicanus</name>
    <name type="common">Blind cave fish</name>
    <name type="synonym">Astyanax fasciatus mexicanus</name>
    <dbReference type="NCBI Taxonomy" id="7994"/>
    <lineage>
        <taxon>Eukaryota</taxon>
        <taxon>Metazoa</taxon>
        <taxon>Chordata</taxon>
        <taxon>Craniata</taxon>
        <taxon>Vertebrata</taxon>
        <taxon>Euteleostomi</taxon>
        <taxon>Actinopterygii</taxon>
        <taxon>Neopterygii</taxon>
        <taxon>Teleostei</taxon>
        <taxon>Ostariophysi</taxon>
        <taxon>Characiformes</taxon>
        <taxon>Characoidei</taxon>
        <taxon>Acestrorhamphidae</taxon>
        <taxon>Acestrorhamphinae</taxon>
        <taxon>Astyanax</taxon>
    </lineage>
</organism>
<dbReference type="Ensembl" id="ENSAMXT00000000022.2">
    <property type="protein sequence ID" value="ENSAMXP00000000022.2"/>
    <property type="gene ID" value="ENSAMXG00000042522.1"/>
</dbReference>
<dbReference type="HOGENOM" id="CLU_777404_0_0_1"/>
<evidence type="ECO:0008006" key="11">
    <source>
        <dbReference type="Google" id="ProtNLM"/>
    </source>
</evidence>
<dbReference type="PANTHER" id="PTHR23412">
    <property type="entry name" value="STEREOCILIN RELATED"/>
    <property type="match status" value="1"/>
</dbReference>
<keyword evidence="6" id="KW-0325">Glycoprotein</keyword>
<reference evidence="9" key="4">
    <citation type="submission" date="2025-09" db="UniProtKB">
        <authorList>
            <consortium name="Ensembl"/>
        </authorList>
    </citation>
    <scope>IDENTIFICATION</scope>
</reference>
<evidence type="ECO:0000256" key="1">
    <source>
        <dbReference type="ARBA" id="ARBA00004370"/>
    </source>
</evidence>
<proteinExistence type="inferred from homology"/>
<keyword evidence="3 8" id="KW-0732">Signal</keyword>
<evidence type="ECO:0000256" key="6">
    <source>
        <dbReference type="ARBA" id="ARBA00023180"/>
    </source>
</evidence>
<comment type="similarity">
    <text evidence="2">Belongs to the mesothelin family.</text>
</comment>
<evidence type="ECO:0000256" key="2">
    <source>
        <dbReference type="ARBA" id="ARBA00011016"/>
    </source>
</evidence>
<evidence type="ECO:0000256" key="8">
    <source>
        <dbReference type="SAM" id="SignalP"/>
    </source>
</evidence>
<keyword evidence="4" id="KW-0130">Cell adhesion</keyword>
<dbReference type="Proteomes" id="UP000018467">
    <property type="component" value="Unassembled WGS sequence"/>
</dbReference>
<name>W5JXG2_ASTMX</name>
<feature type="compositionally biased region" description="Low complexity" evidence="7">
    <location>
        <begin position="779"/>
        <end position="862"/>
    </location>
</feature>
<feature type="region of interest" description="Disordered" evidence="7">
    <location>
        <begin position="767"/>
        <end position="862"/>
    </location>
</feature>